<comment type="caution">
    <text evidence="6">The sequence shown here is derived from an EMBL/GenBank/DDBJ whole genome shotgun (WGS) entry which is preliminary data.</text>
</comment>
<evidence type="ECO:0000313" key="7">
    <source>
        <dbReference type="Proteomes" id="UP001151760"/>
    </source>
</evidence>
<keyword evidence="7" id="KW-1185">Reference proteome</keyword>
<accession>A0ABQ5AC72</accession>
<keyword evidence="3" id="KW-0804">Transcription</keyword>
<dbReference type="InterPro" id="IPR011006">
    <property type="entry name" value="CheY-like_superfamily"/>
</dbReference>
<feature type="domain" description="Response regulatory" evidence="5">
    <location>
        <begin position="49"/>
        <end position="163"/>
    </location>
</feature>
<organism evidence="6 7">
    <name type="scientific">Tanacetum coccineum</name>
    <dbReference type="NCBI Taxonomy" id="301880"/>
    <lineage>
        <taxon>Eukaryota</taxon>
        <taxon>Viridiplantae</taxon>
        <taxon>Streptophyta</taxon>
        <taxon>Embryophyta</taxon>
        <taxon>Tracheophyta</taxon>
        <taxon>Spermatophyta</taxon>
        <taxon>Magnoliopsida</taxon>
        <taxon>eudicotyledons</taxon>
        <taxon>Gunneridae</taxon>
        <taxon>Pentapetalae</taxon>
        <taxon>asterids</taxon>
        <taxon>campanulids</taxon>
        <taxon>Asterales</taxon>
        <taxon>Asteraceae</taxon>
        <taxon>Asteroideae</taxon>
        <taxon>Anthemideae</taxon>
        <taxon>Anthemidinae</taxon>
        <taxon>Tanacetum</taxon>
    </lineage>
</organism>
<dbReference type="EMBL" id="BQNB010012156">
    <property type="protein sequence ID" value="GJS99920.1"/>
    <property type="molecule type" value="Genomic_DNA"/>
</dbReference>
<evidence type="ECO:0000256" key="4">
    <source>
        <dbReference type="PROSITE-ProRule" id="PRU00169"/>
    </source>
</evidence>
<evidence type="ECO:0000259" key="5">
    <source>
        <dbReference type="PROSITE" id="PS50110"/>
    </source>
</evidence>
<keyword evidence="2" id="KW-0805">Transcription regulation</keyword>
<dbReference type="Proteomes" id="UP001151760">
    <property type="component" value="Unassembled WGS sequence"/>
</dbReference>
<dbReference type="PANTHER" id="PTHR43874:SF192">
    <property type="entry name" value="TWO-COMPONENT RESPONSE REGULATOR-LIKE APRR1"/>
    <property type="match status" value="1"/>
</dbReference>
<dbReference type="PANTHER" id="PTHR43874">
    <property type="entry name" value="TWO-COMPONENT RESPONSE REGULATOR"/>
    <property type="match status" value="1"/>
</dbReference>
<evidence type="ECO:0000313" key="6">
    <source>
        <dbReference type="EMBL" id="GJS99920.1"/>
    </source>
</evidence>
<reference evidence="6" key="1">
    <citation type="journal article" date="2022" name="Int. J. Mol. Sci.">
        <title>Draft Genome of Tanacetum Coccineum: Genomic Comparison of Closely Related Tanacetum-Family Plants.</title>
        <authorList>
            <person name="Yamashiro T."/>
            <person name="Shiraishi A."/>
            <person name="Nakayama K."/>
            <person name="Satake H."/>
        </authorList>
    </citation>
    <scope>NUCLEOTIDE SEQUENCE</scope>
</reference>
<dbReference type="SUPFAM" id="SSF52172">
    <property type="entry name" value="CheY-like"/>
    <property type="match status" value="1"/>
</dbReference>
<sequence>MKPNNPCDLVRECYLLPCGKSQRGKNSKNDSVSGTVTTDDNHIGCCNLRIFLCDTNVEGCHEVFTLLRQLTQAITLAQMKDALVLEGIYIDIILCEVNLLLLDNGELLRSITENTMLQHIPVIMMLSEDQVSLTLNGLGLEAADYLMRPISADELLNLWTHILAKS</sequence>
<protein>
    <submittedName>
        <fullName evidence="6">Two-component response regulator-like APRR1</fullName>
    </submittedName>
</protein>
<name>A0ABQ5AC72_9ASTR</name>
<evidence type="ECO:0000256" key="3">
    <source>
        <dbReference type="ARBA" id="ARBA00023163"/>
    </source>
</evidence>
<dbReference type="InterPro" id="IPR045279">
    <property type="entry name" value="ARR-like"/>
</dbReference>
<proteinExistence type="predicted"/>
<comment type="caution">
    <text evidence="4">Lacks conserved residue(s) required for the propagation of feature annotation.</text>
</comment>
<reference evidence="6" key="2">
    <citation type="submission" date="2022-01" db="EMBL/GenBank/DDBJ databases">
        <authorList>
            <person name="Yamashiro T."/>
            <person name="Shiraishi A."/>
            <person name="Satake H."/>
            <person name="Nakayama K."/>
        </authorList>
    </citation>
    <scope>NUCLEOTIDE SEQUENCE</scope>
</reference>
<evidence type="ECO:0000256" key="2">
    <source>
        <dbReference type="ARBA" id="ARBA00023015"/>
    </source>
</evidence>
<evidence type="ECO:0000256" key="1">
    <source>
        <dbReference type="ARBA" id="ARBA00023012"/>
    </source>
</evidence>
<dbReference type="Gene3D" id="3.40.50.2300">
    <property type="match status" value="1"/>
</dbReference>
<gene>
    <name evidence="6" type="ORF">Tco_0821090</name>
</gene>
<dbReference type="PROSITE" id="PS50110">
    <property type="entry name" value="RESPONSE_REGULATORY"/>
    <property type="match status" value="1"/>
</dbReference>
<dbReference type="InterPro" id="IPR001789">
    <property type="entry name" value="Sig_transdc_resp-reg_receiver"/>
</dbReference>
<keyword evidence="1" id="KW-0902">Two-component regulatory system</keyword>